<dbReference type="InterPro" id="IPR018247">
    <property type="entry name" value="EF_Hand_1_Ca_BS"/>
</dbReference>
<reference evidence="15" key="1">
    <citation type="submission" date="2021-10" db="EMBL/GenBank/DDBJ databases">
        <title>Tropical sea cucumber genome reveals ecological adaptation and Cuvierian tubules defense mechanism.</title>
        <authorList>
            <person name="Chen T."/>
        </authorList>
    </citation>
    <scope>NUCLEOTIDE SEQUENCE</scope>
    <source>
        <strain evidence="15">Nanhai2018</strain>
        <tissue evidence="15">Muscle</tissue>
    </source>
</reference>
<evidence type="ECO:0000256" key="8">
    <source>
        <dbReference type="ARBA" id="ARBA00023180"/>
    </source>
</evidence>
<dbReference type="SUPFAM" id="SSF54534">
    <property type="entry name" value="FKBP-like"/>
    <property type="match status" value="1"/>
</dbReference>
<comment type="catalytic activity">
    <reaction evidence="1 10">
        <text>[protein]-peptidylproline (omega=180) = [protein]-peptidylproline (omega=0)</text>
        <dbReference type="Rhea" id="RHEA:16237"/>
        <dbReference type="Rhea" id="RHEA-COMP:10747"/>
        <dbReference type="Rhea" id="RHEA-COMP:10748"/>
        <dbReference type="ChEBI" id="CHEBI:83833"/>
        <dbReference type="ChEBI" id="CHEBI:83834"/>
        <dbReference type="EC" id="5.2.1.8"/>
    </reaction>
</comment>
<evidence type="ECO:0000256" key="9">
    <source>
        <dbReference type="ARBA" id="ARBA00023235"/>
    </source>
</evidence>
<dbReference type="Gene3D" id="3.10.50.40">
    <property type="match status" value="1"/>
</dbReference>
<dbReference type="Gene3D" id="1.10.238.10">
    <property type="entry name" value="EF-hand"/>
    <property type="match status" value="1"/>
</dbReference>
<name>A0A9Q1C2V4_HOLLE</name>
<dbReference type="GO" id="GO:0003755">
    <property type="term" value="F:peptidyl-prolyl cis-trans isomerase activity"/>
    <property type="evidence" value="ECO:0007669"/>
    <property type="project" value="UniProtKB-KW"/>
</dbReference>
<dbReference type="InterPro" id="IPR002048">
    <property type="entry name" value="EF_hand_dom"/>
</dbReference>
<evidence type="ECO:0000256" key="4">
    <source>
        <dbReference type="ARBA" id="ARBA00022737"/>
    </source>
</evidence>
<dbReference type="InterPro" id="IPR001179">
    <property type="entry name" value="PPIase_FKBP_dom"/>
</dbReference>
<dbReference type="Pfam" id="PF00254">
    <property type="entry name" value="FKBP_C"/>
    <property type="match status" value="1"/>
</dbReference>
<feature type="domain" description="EF-hand" evidence="14">
    <location>
        <begin position="162"/>
        <end position="190"/>
    </location>
</feature>
<sequence length="235" mass="27304">MNWVSTVTVCLLVFMMECGHCGKIYEAKRDPRVKYEILKESPNCRAKLAKTYQGWMDFVGRYQDTNETFINSTTLGQEVRKRNEEVGDTIGFPMDYDYLFLGLEIGLEGQCRHETRRIWIPKELVTGGQKIFSPEYIPRGRDLVFDIVLWNVAANYMIGMPNMFKVYDKDKDGYITKKEAGEYITETEKYPSGPLVTKLVNEFIERDDMDGDKRVSFDEFSGPKYDSDGTRHEEL</sequence>
<dbReference type="InterPro" id="IPR011992">
    <property type="entry name" value="EF-hand-dom_pair"/>
</dbReference>
<evidence type="ECO:0000256" key="10">
    <source>
        <dbReference type="PROSITE-ProRule" id="PRU00277"/>
    </source>
</evidence>
<keyword evidence="8" id="KW-0325">Glycoprotein</keyword>
<evidence type="ECO:0000256" key="2">
    <source>
        <dbReference type="ARBA" id="ARBA00013194"/>
    </source>
</evidence>
<evidence type="ECO:0000256" key="7">
    <source>
        <dbReference type="ARBA" id="ARBA00023110"/>
    </source>
</evidence>
<evidence type="ECO:0000256" key="6">
    <source>
        <dbReference type="ARBA" id="ARBA00022837"/>
    </source>
</evidence>
<dbReference type="GO" id="GO:0005783">
    <property type="term" value="C:endoplasmic reticulum"/>
    <property type="evidence" value="ECO:0007669"/>
    <property type="project" value="UniProtKB-ARBA"/>
</dbReference>
<dbReference type="Proteomes" id="UP001152320">
    <property type="component" value="Chromosome 8"/>
</dbReference>
<dbReference type="InterPro" id="IPR052273">
    <property type="entry name" value="PPIase_FKBP"/>
</dbReference>
<keyword evidence="9 10" id="KW-0413">Isomerase</keyword>
<dbReference type="PROSITE" id="PS00018">
    <property type="entry name" value="EF_HAND_1"/>
    <property type="match status" value="1"/>
</dbReference>
<dbReference type="PANTHER" id="PTHR46222:SF3">
    <property type="entry name" value="PEPTIDYLPROLYL ISOMERASE"/>
    <property type="match status" value="1"/>
</dbReference>
<evidence type="ECO:0000256" key="5">
    <source>
        <dbReference type="ARBA" id="ARBA00022824"/>
    </source>
</evidence>
<gene>
    <name evidence="15" type="ORF">HOLleu_17924</name>
</gene>
<evidence type="ECO:0000256" key="12">
    <source>
        <dbReference type="SAM" id="SignalP"/>
    </source>
</evidence>
<accession>A0A9Q1C2V4</accession>
<keyword evidence="16" id="KW-1185">Reference proteome</keyword>
<dbReference type="CDD" id="cd00051">
    <property type="entry name" value="EFh"/>
    <property type="match status" value="1"/>
</dbReference>
<evidence type="ECO:0000256" key="1">
    <source>
        <dbReference type="ARBA" id="ARBA00000971"/>
    </source>
</evidence>
<keyword evidence="5" id="KW-0256">Endoplasmic reticulum</keyword>
<evidence type="ECO:0000259" key="13">
    <source>
        <dbReference type="PROSITE" id="PS50059"/>
    </source>
</evidence>
<comment type="caution">
    <text evidence="15">The sequence shown here is derived from an EMBL/GenBank/DDBJ whole genome shotgun (WGS) entry which is preliminary data.</text>
</comment>
<keyword evidence="4" id="KW-0677">Repeat</keyword>
<keyword evidence="7 10" id="KW-0697">Rotamase</keyword>
<dbReference type="EMBL" id="JAIZAY010000008">
    <property type="protein sequence ID" value="KAJ8037175.1"/>
    <property type="molecule type" value="Genomic_DNA"/>
</dbReference>
<dbReference type="OrthoDB" id="1902587at2759"/>
<organism evidence="15 16">
    <name type="scientific">Holothuria leucospilota</name>
    <name type="common">Black long sea cucumber</name>
    <name type="synonym">Mertensiothuria leucospilota</name>
    <dbReference type="NCBI Taxonomy" id="206669"/>
    <lineage>
        <taxon>Eukaryota</taxon>
        <taxon>Metazoa</taxon>
        <taxon>Echinodermata</taxon>
        <taxon>Eleutherozoa</taxon>
        <taxon>Echinozoa</taxon>
        <taxon>Holothuroidea</taxon>
        <taxon>Aspidochirotacea</taxon>
        <taxon>Aspidochirotida</taxon>
        <taxon>Holothuriidae</taxon>
        <taxon>Holothuria</taxon>
    </lineage>
</organism>
<dbReference type="PROSITE" id="PS50222">
    <property type="entry name" value="EF_HAND_2"/>
    <property type="match status" value="1"/>
</dbReference>
<dbReference type="PROSITE" id="PS50059">
    <property type="entry name" value="FKBP_PPIASE"/>
    <property type="match status" value="1"/>
</dbReference>
<dbReference type="SUPFAM" id="SSF47473">
    <property type="entry name" value="EF-hand"/>
    <property type="match status" value="1"/>
</dbReference>
<feature type="region of interest" description="Disordered" evidence="11">
    <location>
        <begin position="213"/>
        <end position="235"/>
    </location>
</feature>
<evidence type="ECO:0000256" key="3">
    <source>
        <dbReference type="ARBA" id="ARBA00022729"/>
    </source>
</evidence>
<evidence type="ECO:0000256" key="11">
    <source>
        <dbReference type="SAM" id="MobiDB-lite"/>
    </source>
</evidence>
<feature type="chain" id="PRO_5040106454" description="peptidylprolyl isomerase" evidence="12">
    <location>
        <begin position="22"/>
        <end position="235"/>
    </location>
</feature>
<dbReference type="Pfam" id="PF13499">
    <property type="entry name" value="EF-hand_7"/>
    <property type="match status" value="1"/>
</dbReference>
<keyword evidence="3 12" id="KW-0732">Signal</keyword>
<protein>
    <recommendedName>
        <fullName evidence="2 10">peptidylprolyl isomerase</fullName>
        <ecNumber evidence="2 10">5.2.1.8</ecNumber>
    </recommendedName>
</protein>
<evidence type="ECO:0000313" key="16">
    <source>
        <dbReference type="Proteomes" id="UP001152320"/>
    </source>
</evidence>
<feature type="domain" description="PPIase FKBP-type" evidence="13">
    <location>
        <begin position="56"/>
        <end position="153"/>
    </location>
</feature>
<dbReference type="AlphaFoldDB" id="A0A9Q1C2V4"/>
<evidence type="ECO:0000259" key="14">
    <source>
        <dbReference type="PROSITE" id="PS50222"/>
    </source>
</evidence>
<keyword evidence="6" id="KW-0106">Calcium</keyword>
<feature type="compositionally biased region" description="Basic and acidic residues" evidence="11">
    <location>
        <begin position="225"/>
        <end position="235"/>
    </location>
</feature>
<dbReference type="GO" id="GO:0005509">
    <property type="term" value="F:calcium ion binding"/>
    <property type="evidence" value="ECO:0007669"/>
    <property type="project" value="InterPro"/>
</dbReference>
<feature type="signal peptide" evidence="12">
    <location>
        <begin position="1"/>
        <end position="21"/>
    </location>
</feature>
<dbReference type="PANTHER" id="PTHR46222">
    <property type="entry name" value="PEPTIDYL-PROLYL CIS-TRANS ISOMERASE FKBP7/14"/>
    <property type="match status" value="1"/>
</dbReference>
<dbReference type="EC" id="5.2.1.8" evidence="2 10"/>
<proteinExistence type="predicted"/>
<evidence type="ECO:0000313" key="15">
    <source>
        <dbReference type="EMBL" id="KAJ8037175.1"/>
    </source>
</evidence>
<dbReference type="InterPro" id="IPR046357">
    <property type="entry name" value="PPIase_dom_sf"/>
</dbReference>